<reference evidence="6 7" key="1">
    <citation type="submission" date="2019-05" db="EMBL/GenBank/DDBJ databases">
        <title>Draft genome sequence of Nonomuraea zeae DSM 100528.</title>
        <authorList>
            <person name="Saricaoglu S."/>
            <person name="Isik K."/>
        </authorList>
    </citation>
    <scope>NUCLEOTIDE SEQUENCE [LARGE SCALE GENOMIC DNA]</scope>
    <source>
        <strain evidence="6 7">DSM 100528</strain>
    </source>
</reference>
<dbReference type="GO" id="GO:0003700">
    <property type="term" value="F:DNA-binding transcription factor activity"/>
    <property type="evidence" value="ECO:0007669"/>
    <property type="project" value="TreeGrafter"/>
</dbReference>
<dbReference type="SUPFAM" id="SSF46689">
    <property type="entry name" value="Homeodomain-like"/>
    <property type="match status" value="1"/>
</dbReference>
<evidence type="ECO:0000259" key="5">
    <source>
        <dbReference type="PROSITE" id="PS50977"/>
    </source>
</evidence>
<keyword evidence="2 4" id="KW-0238">DNA-binding</keyword>
<evidence type="ECO:0000256" key="2">
    <source>
        <dbReference type="ARBA" id="ARBA00023125"/>
    </source>
</evidence>
<keyword evidence="1" id="KW-0805">Transcription regulation</keyword>
<dbReference type="PRINTS" id="PR00455">
    <property type="entry name" value="HTHTETR"/>
</dbReference>
<dbReference type="Pfam" id="PF21351">
    <property type="entry name" value="TetR_C_41"/>
    <property type="match status" value="1"/>
</dbReference>
<dbReference type="Pfam" id="PF00440">
    <property type="entry name" value="TetR_N"/>
    <property type="match status" value="1"/>
</dbReference>
<keyword evidence="3" id="KW-0804">Transcription</keyword>
<keyword evidence="7" id="KW-1185">Reference proteome</keyword>
<accession>A0A5S4GQE0</accession>
<dbReference type="Proteomes" id="UP000306628">
    <property type="component" value="Unassembled WGS sequence"/>
</dbReference>
<dbReference type="PANTHER" id="PTHR30055:SF234">
    <property type="entry name" value="HTH-TYPE TRANSCRIPTIONAL REGULATOR BETI"/>
    <property type="match status" value="1"/>
</dbReference>
<evidence type="ECO:0000256" key="3">
    <source>
        <dbReference type="ARBA" id="ARBA00023163"/>
    </source>
</evidence>
<evidence type="ECO:0000313" key="6">
    <source>
        <dbReference type="EMBL" id="TMR35087.1"/>
    </source>
</evidence>
<evidence type="ECO:0000256" key="4">
    <source>
        <dbReference type="PROSITE-ProRule" id="PRU00335"/>
    </source>
</evidence>
<evidence type="ECO:0000313" key="7">
    <source>
        <dbReference type="Proteomes" id="UP000306628"/>
    </source>
</evidence>
<dbReference type="InterPro" id="IPR009057">
    <property type="entry name" value="Homeodomain-like_sf"/>
</dbReference>
<proteinExistence type="predicted"/>
<dbReference type="OrthoDB" id="9805134at2"/>
<feature type="domain" description="HTH tetR-type" evidence="5">
    <location>
        <begin position="38"/>
        <end position="98"/>
    </location>
</feature>
<dbReference type="InterPro" id="IPR001647">
    <property type="entry name" value="HTH_TetR"/>
</dbReference>
<protein>
    <submittedName>
        <fullName evidence="6">TetR/AcrR family transcriptional regulator</fullName>
    </submittedName>
</protein>
<dbReference type="EMBL" id="VCKX01000037">
    <property type="protein sequence ID" value="TMR35087.1"/>
    <property type="molecule type" value="Genomic_DNA"/>
</dbReference>
<evidence type="ECO:0000256" key="1">
    <source>
        <dbReference type="ARBA" id="ARBA00023015"/>
    </source>
</evidence>
<organism evidence="6 7">
    <name type="scientific">Nonomuraea zeae</name>
    <dbReference type="NCBI Taxonomy" id="1642303"/>
    <lineage>
        <taxon>Bacteria</taxon>
        <taxon>Bacillati</taxon>
        <taxon>Actinomycetota</taxon>
        <taxon>Actinomycetes</taxon>
        <taxon>Streptosporangiales</taxon>
        <taxon>Streptosporangiaceae</taxon>
        <taxon>Nonomuraea</taxon>
    </lineage>
</organism>
<name>A0A5S4GQE0_9ACTN</name>
<gene>
    <name evidence="6" type="ORF">ETD85_14740</name>
</gene>
<sequence length="223" mass="24282">MENSFTYRWYVKVRYWHTIGTSTEVAVTPQGSRIEQREQTRRTLVREGRRLFASHGYAAVGLSQIVAAAGVTKGALYHHFGSKADLFRAVLEQVQGEVARTVATTAEARDDPWEQLTAGCRAFLAAGTDPDIQQIMLIDGPAVLGWSEWRALDEAASARHLAEALTGLIEAGVIERQPVAPLTHLLSGAMNEAALWLAGSGDEGDLDDAWAALSRILEGLRLS</sequence>
<dbReference type="PROSITE" id="PS50977">
    <property type="entry name" value="HTH_TETR_2"/>
    <property type="match status" value="1"/>
</dbReference>
<dbReference type="Gene3D" id="1.10.357.10">
    <property type="entry name" value="Tetracycline Repressor, domain 2"/>
    <property type="match status" value="1"/>
</dbReference>
<dbReference type="InterPro" id="IPR049484">
    <property type="entry name" value="Rv0078-like_C"/>
</dbReference>
<comment type="caution">
    <text evidence="6">The sequence shown here is derived from an EMBL/GenBank/DDBJ whole genome shotgun (WGS) entry which is preliminary data.</text>
</comment>
<feature type="DNA-binding region" description="H-T-H motif" evidence="4">
    <location>
        <begin position="61"/>
        <end position="80"/>
    </location>
</feature>
<dbReference type="PANTHER" id="PTHR30055">
    <property type="entry name" value="HTH-TYPE TRANSCRIPTIONAL REGULATOR RUTR"/>
    <property type="match status" value="1"/>
</dbReference>
<dbReference type="AlphaFoldDB" id="A0A5S4GQE0"/>
<dbReference type="InterPro" id="IPR050109">
    <property type="entry name" value="HTH-type_TetR-like_transc_reg"/>
</dbReference>
<dbReference type="GO" id="GO:0000976">
    <property type="term" value="F:transcription cis-regulatory region binding"/>
    <property type="evidence" value="ECO:0007669"/>
    <property type="project" value="TreeGrafter"/>
</dbReference>